<evidence type="ECO:0000256" key="1">
    <source>
        <dbReference type="SAM" id="Phobius"/>
    </source>
</evidence>
<sequence>MRTRRNEWIAAGVFAGLEQIVLETYDRVVGLDLADITELALPEQITVHLDAGYDSTVTRKLLTELGCEWRIQPKGVVIPINHTRRWVVERTNSWYSRGFNFTLSCTERRAVVINALLALLTAIIVIRRLIREAWTSQRWDTRPARRP</sequence>
<protein>
    <recommendedName>
        <fullName evidence="4">Transposase DDE domain-containing protein</fullName>
    </recommendedName>
</protein>
<keyword evidence="1" id="KW-0472">Membrane</keyword>
<organism evidence="2 3">
    <name type="scientific">Actinopolymorpha pittospori</name>
    <dbReference type="NCBI Taxonomy" id="648752"/>
    <lineage>
        <taxon>Bacteria</taxon>
        <taxon>Bacillati</taxon>
        <taxon>Actinomycetota</taxon>
        <taxon>Actinomycetes</taxon>
        <taxon>Propionibacteriales</taxon>
        <taxon>Actinopolymorphaceae</taxon>
        <taxon>Actinopolymorpha</taxon>
    </lineage>
</organism>
<keyword evidence="1" id="KW-0812">Transmembrane</keyword>
<keyword evidence="1" id="KW-1133">Transmembrane helix</keyword>
<dbReference type="EMBL" id="JADBEM010000001">
    <property type="protein sequence ID" value="MBE1603322.1"/>
    <property type="molecule type" value="Genomic_DNA"/>
</dbReference>
<keyword evidence="3" id="KW-1185">Reference proteome</keyword>
<reference evidence="2" key="1">
    <citation type="submission" date="2020-10" db="EMBL/GenBank/DDBJ databases">
        <title>Sequencing the genomes of 1000 actinobacteria strains.</title>
        <authorList>
            <person name="Klenk H.-P."/>
        </authorList>
    </citation>
    <scope>NUCLEOTIDE SEQUENCE</scope>
    <source>
        <strain evidence="2">DSM 45354</strain>
    </source>
</reference>
<accession>A0A927MNP8</accession>
<evidence type="ECO:0000313" key="3">
    <source>
        <dbReference type="Proteomes" id="UP000638648"/>
    </source>
</evidence>
<evidence type="ECO:0000313" key="2">
    <source>
        <dbReference type="EMBL" id="MBE1603322.1"/>
    </source>
</evidence>
<gene>
    <name evidence="2" type="ORF">HEB94_000170</name>
</gene>
<name>A0A927MNP8_9ACTN</name>
<proteinExistence type="predicted"/>
<evidence type="ECO:0008006" key="4">
    <source>
        <dbReference type="Google" id="ProtNLM"/>
    </source>
</evidence>
<feature type="transmembrane region" description="Helical" evidence="1">
    <location>
        <begin position="111"/>
        <end position="130"/>
    </location>
</feature>
<comment type="caution">
    <text evidence="2">The sequence shown here is derived from an EMBL/GenBank/DDBJ whole genome shotgun (WGS) entry which is preliminary data.</text>
</comment>
<dbReference type="Proteomes" id="UP000638648">
    <property type="component" value="Unassembled WGS sequence"/>
</dbReference>
<dbReference type="AlphaFoldDB" id="A0A927MNP8"/>